<dbReference type="EMBL" id="WBMT01000015">
    <property type="protein sequence ID" value="KAB2344825.1"/>
    <property type="molecule type" value="Genomic_DNA"/>
</dbReference>
<sequence>MVLRTRRPTGSVPWPLILLEGGEKVGKSWSAATLTTSPRIGRAFWIALGEVDADEYGALPGADFEIVEHDGTFSSILSAVTDIHALAAEAEPGQPPVTLVIDTMSAEWEWLKDWADERARQSDKNKKILARDPNAEIVIPPNVWTDTNARHRKLTRLLMTLKGVVVMIARGRETIAVDDHGRPISGTKEYRVDGQKGLPFDASVWIRMHRDRRSIIVGCRSIHTGIRPGRDQPMELSDDWTLDWVIFDLLKCNPDTSHAARLVDRRPEMTPEQIRAEALKATSIERLRELFEQTRALGYEGVLVTDNFGNEGELAQLITYLANQMRAGNAATGEAETGGSQNQPRATPEQQVMLTELFVEAGGFEDSAERDTYIAEVLGRPVAETELNVHEAETVASRLRQDIRAEADKAKAARANTASKEAVR</sequence>
<reference evidence="2 3" key="1">
    <citation type="submission" date="2019-09" db="EMBL/GenBank/DDBJ databases">
        <title>Actinomadura physcomitrii sp. nov., a novel actinomycete isolated from moss [Physcomitrium sphaericum (Ludw) Fuernr].</title>
        <authorList>
            <person name="Zhuang X."/>
            <person name="Liu C."/>
        </authorList>
    </citation>
    <scope>NUCLEOTIDE SEQUENCE [LARGE SCALE GENOMIC DNA]</scope>
    <source>
        <strain evidence="2 3">HMC1</strain>
    </source>
</reference>
<name>A0A6H9YN34_9ACTN</name>
<evidence type="ECO:0000313" key="2">
    <source>
        <dbReference type="EMBL" id="KAB2344825.1"/>
    </source>
</evidence>
<feature type="coiled-coil region" evidence="1">
    <location>
        <begin position="382"/>
        <end position="416"/>
    </location>
</feature>
<keyword evidence="1" id="KW-0175">Coiled coil</keyword>
<dbReference type="RefSeq" id="WP_151565193.1">
    <property type="nucleotide sequence ID" value="NZ_WBMT01000015.1"/>
</dbReference>
<dbReference type="AlphaFoldDB" id="A0A6H9YN34"/>
<accession>A0A6H9YN34</accession>
<dbReference type="Proteomes" id="UP000468735">
    <property type="component" value="Unassembled WGS sequence"/>
</dbReference>
<proteinExistence type="predicted"/>
<comment type="caution">
    <text evidence="2">The sequence shown here is derived from an EMBL/GenBank/DDBJ whole genome shotgun (WGS) entry which is preliminary data.</text>
</comment>
<keyword evidence="3" id="KW-1185">Reference proteome</keyword>
<evidence type="ECO:0000313" key="3">
    <source>
        <dbReference type="Proteomes" id="UP000468735"/>
    </source>
</evidence>
<dbReference type="OrthoDB" id="3848202at2"/>
<organism evidence="2 3">
    <name type="scientific">Actinomadura rudentiformis</name>
    <dbReference type="NCBI Taxonomy" id="359158"/>
    <lineage>
        <taxon>Bacteria</taxon>
        <taxon>Bacillati</taxon>
        <taxon>Actinomycetota</taxon>
        <taxon>Actinomycetes</taxon>
        <taxon>Streptosporangiales</taxon>
        <taxon>Thermomonosporaceae</taxon>
        <taxon>Actinomadura</taxon>
    </lineage>
</organism>
<protein>
    <submittedName>
        <fullName evidence="2">Uncharacterized protein</fullName>
    </submittedName>
</protein>
<gene>
    <name evidence="2" type="ORF">F8566_29995</name>
</gene>
<evidence type="ECO:0000256" key="1">
    <source>
        <dbReference type="SAM" id="Coils"/>
    </source>
</evidence>